<keyword evidence="3" id="KW-0963">Cytoplasm</keyword>
<dbReference type="AlphaFoldDB" id="A0A2W7NIW5"/>
<dbReference type="InterPro" id="IPR022953">
    <property type="entry name" value="ATP_PFK"/>
</dbReference>
<dbReference type="Pfam" id="PF00365">
    <property type="entry name" value="PFK"/>
    <property type="match status" value="1"/>
</dbReference>
<dbReference type="GO" id="GO:0046872">
    <property type="term" value="F:metal ion binding"/>
    <property type="evidence" value="ECO:0007669"/>
    <property type="project" value="UniProtKB-KW"/>
</dbReference>
<comment type="caution">
    <text evidence="11">The sequence shown here is derived from an EMBL/GenBank/DDBJ whole genome shotgun (WGS) entry which is preliminary data.</text>
</comment>
<evidence type="ECO:0000256" key="7">
    <source>
        <dbReference type="ARBA" id="ARBA00022842"/>
    </source>
</evidence>
<evidence type="ECO:0000256" key="8">
    <source>
        <dbReference type="ARBA" id="ARBA00023152"/>
    </source>
</evidence>
<accession>A0A2W7NIW5</accession>
<evidence type="ECO:0000256" key="1">
    <source>
        <dbReference type="ARBA" id="ARBA00001946"/>
    </source>
</evidence>
<comment type="cofactor">
    <cofactor evidence="1">
        <name>Mg(2+)</name>
        <dbReference type="ChEBI" id="CHEBI:18420"/>
    </cofactor>
</comment>
<evidence type="ECO:0000256" key="9">
    <source>
        <dbReference type="ARBA" id="ARBA00038478"/>
    </source>
</evidence>
<comment type="pathway">
    <text evidence="2">Carbohydrate degradation; glycolysis; D-glyceraldehyde 3-phosphate and glycerone phosphate from D-glucose: step 3/4.</text>
</comment>
<dbReference type="GO" id="GO:0061621">
    <property type="term" value="P:canonical glycolysis"/>
    <property type="evidence" value="ECO:0007669"/>
    <property type="project" value="TreeGrafter"/>
</dbReference>
<name>A0A2W7NIW5_9BACT</name>
<evidence type="ECO:0000256" key="2">
    <source>
        <dbReference type="ARBA" id="ARBA00004679"/>
    </source>
</evidence>
<keyword evidence="12" id="KW-1185">Reference proteome</keyword>
<dbReference type="UniPathway" id="UPA00109">
    <property type="reaction ID" value="UER00182"/>
</dbReference>
<organism evidence="11 12">
    <name type="scientific">Breznakibacter xylanolyticus</name>
    <dbReference type="NCBI Taxonomy" id="990"/>
    <lineage>
        <taxon>Bacteria</taxon>
        <taxon>Pseudomonadati</taxon>
        <taxon>Bacteroidota</taxon>
        <taxon>Bacteroidia</taxon>
        <taxon>Marinilabiliales</taxon>
        <taxon>Marinilabiliaceae</taxon>
        <taxon>Breznakibacter</taxon>
    </lineage>
</organism>
<dbReference type="EMBL" id="QKZK01000002">
    <property type="protein sequence ID" value="PZX20345.1"/>
    <property type="molecule type" value="Genomic_DNA"/>
</dbReference>
<dbReference type="GO" id="GO:0003872">
    <property type="term" value="F:6-phosphofructokinase activity"/>
    <property type="evidence" value="ECO:0007669"/>
    <property type="project" value="InterPro"/>
</dbReference>
<dbReference type="InterPro" id="IPR035966">
    <property type="entry name" value="PKF_sf"/>
</dbReference>
<dbReference type="Gene3D" id="3.40.50.460">
    <property type="entry name" value="Phosphofructokinase domain"/>
    <property type="match status" value="1"/>
</dbReference>
<evidence type="ECO:0000256" key="4">
    <source>
        <dbReference type="ARBA" id="ARBA00022679"/>
    </source>
</evidence>
<gene>
    <name evidence="11" type="ORF">LX69_00342</name>
</gene>
<dbReference type="InterPro" id="IPR000023">
    <property type="entry name" value="Phosphofructokinase_dom"/>
</dbReference>
<dbReference type="GO" id="GO:0042802">
    <property type="term" value="F:identical protein binding"/>
    <property type="evidence" value="ECO:0007669"/>
    <property type="project" value="TreeGrafter"/>
</dbReference>
<dbReference type="GO" id="GO:0070095">
    <property type="term" value="F:fructose-6-phosphate binding"/>
    <property type="evidence" value="ECO:0007669"/>
    <property type="project" value="TreeGrafter"/>
</dbReference>
<feature type="domain" description="Phosphofructokinase" evidence="10">
    <location>
        <begin position="11"/>
        <end position="328"/>
    </location>
</feature>
<dbReference type="RefSeq" id="WP_111444079.1">
    <property type="nucleotide sequence ID" value="NZ_QKZK01000002.1"/>
</dbReference>
<dbReference type="GO" id="GO:0005945">
    <property type="term" value="C:6-phosphofructokinase complex"/>
    <property type="evidence" value="ECO:0007669"/>
    <property type="project" value="TreeGrafter"/>
</dbReference>
<sequence length="394" mass="43535">MSTSTPRPKTIAILTGGGDVPGLNPAIYTLTTRALREGFRVIGIKNGWKGAMSIDPTKDFEFQDYCIELDENIALVAAHSGSTFLHSSRVNPDKVPLADVPSHLTDRYTLPVNDLTEAVIENLRFLEVDYLVPIGGDDSLTFAARLHKQGIKLIGIPKTMDGDVPGTEYCIGFSTCVTRTIELTQAIRSSAGANERLMVIEVFGKNAGFSALLPTVGGAANHCVIPEHPFDIERLTQLMVESHHNSLEKYAVVMVSEGASFEGMQSHYPGQSIGELVSQELKHRSAKYNNGREINVINQKLGYLVRSGHPDALDSIVPTAYANLALDLIRKDMHGRMVCIRDGQYTHIAINQVFRGDGQMTKKKVDVDKFYDTQHYRPKYDYIVGEPMLILTRD</sequence>
<keyword evidence="4" id="KW-0808">Transferase</keyword>
<dbReference type="Gene3D" id="3.40.50.450">
    <property type="match status" value="1"/>
</dbReference>
<dbReference type="PANTHER" id="PTHR13697:SF52">
    <property type="entry name" value="ATP-DEPENDENT 6-PHOSPHOFRUCTOKINASE 3"/>
    <property type="match status" value="1"/>
</dbReference>
<dbReference type="OrthoDB" id="9802503at2"/>
<dbReference type="PANTHER" id="PTHR13697">
    <property type="entry name" value="PHOSPHOFRUCTOKINASE"/>
    <property type="match status" value="1"/>
</dbReference>
<keyword evidence="5" id="KW-0479">Metal-binding</keyword>
<dbReference type="GO" id="GO:0016208">
    <property type="term" value="F:AMP binding"/>
    <property type="evidence" value="ECO:0007669"/>
    <property type="project" value="TreeGrafter"/>
</dbReference>
<dbReference type="PRINTS" id="PR00476">
    <property type="entry name" value="PHFRCTKINASE"/>
</dbReference>
<dbReference type="GO" id="GO:0006002">
    <property type="term" value="P:fructose 6-phosphate metabolic process"/>
    <property type="evidence" value="ECO:0007669"/>
    <property type="project" value="InterPro"/>
</dbReference>
<evidence type="ECO:0000259" key="10">
    <source>
        <dbReference type="Pfam" id="PF00365"/>
    </source>
</evidence>
<evidence type="ECO:0000256" key="6">
    <source>
        <dbReference type="ARBA" id="ARBA00022777"/>
    </source>
</evidence>
<comment type="similarity">
    <text evidence="9">Belongs to the phosphofructokinase type A (PFKA) family.</text>
</comment>
<keyword evidence="8" id="KW-0324">Glycolysis</keyword>
<dbReference type="GO" id="GO:0030388">
    <property type="term" value="P:fructose 1,6-bisphosphate metabolic process"/>
    <property type="evidence" value="ECO:0007669"/>
    <property type="project" value="TreeGrafter"/>
</dbReference>
<evidence type="ECO:0000256" key="5">
    <source>
        <dbReference type="ARBA" id="ARBA00022723"/>
    </source>
</evidence>
<dbReference type="InterPro" id="IPR012003">
    <property type="entry name" value="ATP_PFK_prok-type"/>
</dbReference>
<dbReference type="SUPFAM" id="SSF53784">
    <property type="entry name" value="Phosphofructokinase"/>
    <property type="match status" value="1"/>
</dbReference>
<dbReference type="Proteomes" id="UP000249239">
    <property type="component" value="Unassembled WGS sequence"/>
</dbReference>
<dbReference type="GO" id="GO:0005524">
    <property type="term" value="F:ATP binding"/>
    <property type="evidence" value="ECO:0007669"/>
    <property type="project" value="InterPro"/>
</dbReference>
<keyword evidence="6 11" id="KW-0418">Kinase</keyword>
<dbReference type="PIRSF" id="PIRSF000532">
    <property type="entry name" value="ATP_PFK_prok"/>
    <property type="match status" value="1"/>
</dbReference>
<keyword evidence="7" id="KW-0460">Magnesium</keyword>
<evidence type="ECO:0000313" key="12">
    <source>
        <dbReference type="Proteomes" id="UP000249239"/>
    </source>
</evidence>
<dbReference type="GO" id="GO:0048029">
    <property type="term" value="F:monosaccharide binding"/>
    <property type="evidence" value="ECO:0007669"/>
    <property type="project" value="TreeGrafter"/>
</dbReference>
<protein>
    <submittedName>
        <fullName evidence="11">6-phosphofructokinase 1</fullName>
    </submittedName>
</protein>
<reference evidence="11 12" key="1">
    <citation type="submission" date="2018-06" db="EMBL/GenBank/DDBJ databases">
        <title>Genomic Encyclopedia of Archaeal and Bacterial Type Strains, Phase II (KMG-II): from individual species to whole genera.</title>
        <authorList>
            <person name="Goeker M."/>
        </authorList>
    </citation>
    <scope>NUCLEOTIDE SEQUENCE [LARGE SCALE GENOMIC DNA]</scope>
    <source>
        <strain evidence="11 12">DSM 6779</strain>
    </source>
</reference>
<evidence type="ECO:0000256" key="3">
    <source>
        <dbReference type="ARBA" id="ARBA00022490"/>
    </source>
</evidence>
<proteinExistence type="inferred from homology"/>
<evidence type="ECO:0000313" key="11">
    <source>
        <dbReference type="EMBL" id="PZX20345.1"/>
    </source>
</evidence>